<name>A0A973VYB2_9BRAD</name>
<dbReference type="Pfam" id="PF00873">
    <property type="entry name" value="ACR_tran"/>
    <property type="match status" value="1"/>
</dbReference>
<comment type="subcellular location">
    <subcellularLocation>
        <location evidence="1">Cell membrane</location>
        <topology evidence="1">Multi-pass membrane protein</topology>
    </subcellularLocation>
</comment>
<organism evidence="9">
    <name type="scientific">Bradyrhizobium septentrionale</name>
    <dbReference type="NCBI Taxonomy" id="1404411"/>
    <lineage>
        <taxon>Bacteria</taxon>
        <taxon>Pseudomonadati</taxon>
        <taxon>Pseudomonadota</taxon>
        <taxon>Alphaproteobacteria</taxon>
        <taxon>Hyphomicrobiales</taxon>
        <taxon>Nitrobacteraceae</taxon>
        <taxon>Bradyrhizobium</taxon>
    </lineage>
</organism>
<dbReference type="Gene3D" id="3.30.70.1440">
    <property type="entry name" value="Multidrug efflux transporter AcrB pore domain"/>
    <property type="match status" value="1"/>
</dbReference>
<dbReference type="InterPro" id="IPR004763">
    <property type="entry name" value="CusA-like"/>
</dbReference>
<comment type="similarity">
    <text evidence="2">Belongs to the resistance-nodulation-cell division (RND) (TC 2.A.6) family.</text>
</comment>
<evidence type="ECO:0000256" key="5">
    <source>
        <dbReference type="ARBA" id="ARBA00022692"/>
    </source>
</evidence>
<gene>
    <name evidence="9" type="ORF">HAP48_014760</name>
    <name evidence="10" type="ORF">WDK88_30655</name>
</gene>
<dbReference type="RefSeq" id="WP_166203735.1">
    <property type="nucleotide sequence ID" value="NZ_CP088285.1"/>
</dbReference>
<dbReference type="Gene3D" id="3.30.70.1430">
    <property type="entry name" value="Multidrug efflux transporter AcrB pore domain"/>
    <property type="match status" value="2"/>
</dbReference>
<dbReference type="GO" id="GO:0005886">
    <property type="term" value="C:plasma membrane"/>
    <property type="evidence" value="ECO:0007669"/>
    <property type="project" value="UniProtKB-SubCell"/>
</dbReference>
<evidence type="ECO:0000256" key="1">
    <source>
        <dbReference type="ARBA" id="ARBA00004651"/>
    </source>
</evidence>
<protein>
    <submittedName>
        <fullName evidence="10">CusA/CzcA family heavy metal efflux RND transporter</fullName>
    </submittedName>
    <submittedName>
        <fullName evidence="9">Efflux RND transporter permease subunit</fullName>
    </submittedName>
</protein>
<keyword evidence="6 8" id="KW-1133">Transmembrane helix</keyword>
<feature type="transmembrane region" description="Helical" evidence="8">
    <location>
        <begin position="360"/>
        <end position="380"/>
    </location>
</feature>
<feature type="transmembrane region" description="Helical" evidence="8">
    <location>
        <begin position="387"/>
        <end position="410"/>
    </location>
</feature>
<dbReference type="SUPFAM" id="SSF82693">
    <property type="entry name" value="Multidrug efflux transporter AcrB pore domain, PN1, PN2, PC1 and PC2 subdomains"/>
    <property type="match status" value="3"/>
</dbReference>
<dbReference type="InterPro" id="IPR027463">
    <property type="entry name" value="AcrB_DN_DC_subdom"/>
</dbReference>
<dbReference type="PRINTS" id="PR00702">
    <property type="entry name" value="ACRIFLAVINRP"/>
</dbReference>
<reference evidence="10" key="3">
    <citation type="submission" date="2024-03" db="EMBL/GenBank/DDBJ databases">
        <authorList>
            <person name="Bromfield E.S.P."/>
            <person name="Cloutier S."/>
        </authorList>
    </citation>
    <scope>NUCLEOTIDE SEQUENCE</scope>
    <source>
        <strain evidence="10">5S5</strain>
    </source>
</reference>
<evidence type="ECO:0000256" key="4">
    <source>
        <dbReference type="ARBA" id="ARBA00022475"/>
    </source>
</evidence>
<dbReference type="GO" id="GO:0008324">
    <property type="term" value="F:monoatomic cation transmembrane transporter activity"/>
    <property type="evidence" value="ECO:0007669"/>
    <property type="project" value="InterPro"/>
</dbReference>
<evidence type="ECO:0000256" key="2">
    <source>
        <dbReference type="ARBA" id="ARBA00010942"/>
    </source>
</evidence>
<feature type="transmembrane region" description="Helical" evidence="8">
    <location>
        <begin position="12"/>
        <end position="30"/>
    </location>
</feature>
<dbReference type="NCBIfam" id="TIGR00914">
    <property type="entry name" value="2A0601"/>
    <property type="match status" value="1"/>
</dbReference>
<evidence type="ECO:0000256" key="8">
    <source>
        <dbReference type="SAM" id="Phobius"/>
    </source>
</evidence>
<dbReference type="SUPFAM" id="SSF82866">
    <property type="entry name" value="Multidrug efflux transporter AcrB transmembrane domain"/>
    <property type="match status" value="2"/>
</dbReference>
<feature type="transmembrane region" description="Helical" evidence="8">
    <location>
        <begin position="335"/>
        <end position="354"/>
    </location>
</feature>
<dbReference type="SUPFAM" id="SSF82714">
    <property type="entry name" value="Multidrug efflux transporter AcrB TolC docking domain, DN and DC subdomains"/>
    <property type="match status" value="2"/>
</dbReference>
<evidence type="ECO:0000256" key="6">
    <source>
        <dbReference type="ARBA" id="ARBA00022989"/>
    </source>
</evidence>
<feature type="transmembrane region" description="Helical" evidence="8">
    <location>
        <begin position="906"/>
        <end position="925"/>
    </location>
</feature>
<dbReference type="PANTHER" id="PTHR32063">
    <property type="match status" value="1"/>
</dbReference>
<accession>A0A973VYB2</accession>
<proteinExistence type="inferred from homology"/>
<evidence type="ECO:0000313" key="9">
    <source>
        <dbReference type="EMBL" id="NVI44183.1"/>
    </source>
</evidence>
<dbReference type="Gene3D" id="3.30.2090.10">
    <property type="entry name" value="Multidrug efflux transporter AcrB TolC docking domain, DN and DC subdomains"/>
    <property type="match status" value="2"/>
</dbReference>
<feature type="transmembrane region" description="Helical" evidence="8">
    <location>
        <begin position="880"/>
        <end position="900"/>
    </location>
</feature>
<keyword evidence="5 8" id="KW-0812">Transmembrane</keyword>
<dbReference type="Gene3D" id="3.30.70.1320">
    <property type="entry name" value="Multidrug efflux transporter AcrB pore domain like"/>
    <property type="match status" value="1"/>
</dbReference>
<feature type="transmembrane region" description="Helical" evidence="8">
    <location>
        <begin position="932"/>
        <end position="956"/>
    </location>
</feature>
<dbReference type="Gene3D" id="1.20.1640.10">
    <property type="entry name" value="Multidrug efflux transporter AcrB transmembrane domain"/>
    <property type="match status" value="2"/>
</dbReference>
<dbReference type="InterPro" id="IPR001036">
    <property type="entry name" value="Acrflvin-R"/>
</dbReference>
<dbReference type="EMBL" id="CP147711">
    <property type="protein sequence ID" value="WXC77765.1"/>
    <property type="molecule type" value="Genomic_DNA"/>
</dbReference>
<evidence type="ECO:0000256" key="7">
    <source>
        <dbReference type="ARBA" id="ARBA00023136"/>
    </source>
</evidence>
<evidence type="ECO:0000256" key="3">
    <source>
        <dbReference type="ARBA" id="ARBA00022448"/>
    </source>
</evidence>
<feature type="transmembrane region" description="Helical" evidence="8">
    <location>
        <begin position="976"/>
        <end position="997"/>
    </location>
</feature>
<feature type="transmembrane region" description="Helical" evidence="8">
    <location>
        <begin position="451"/>
        <end position="471"/>
    </location>
</feature>
<reference evidence="10" key="2">
    <citation type="journal article" date="2021" name="Int. J. Syst. Evol. Microbiol.">
        <title>Bradyrhizobium septentrionale sp. nov. (sv. septentrionale) and Bradyrhizobium quebecense sp. nov. (sv. septentrionale) associated with legumes native to Canada possess rearranged symbiosis genes and numerous insertion sequences.</title>
        <authorList>
            <person name="Bromfield E.S.P."/>
            <person name="Cloutier S."/>
        </authorList>
    </citation>
    <scope>NUCLEOTIDE SEQUENCE</scope>
    <source>
        <strain evidence="10">5S5</strain>
    </source>
</reference>
<reference evidence="9" key="1">
    <citation type="submission" date="2020-06" db="EMBL/GenBank/DDBJ databases">
        <title>Whole Genome Sequence of Bradyrhizobium sp. Strain 1S1.</title>
        <authorList>
            <person name="Bromfield E.S.P."/>
            <person name="Cloutier S."/>
        </authorList>
    </citation>
    <scope>NUCLEOTIDE SEQUENCE [LARGE SCALE GENOMIC DNA]</scope>
    <source>
        <strain evidence="9">1S1</strain>
    </source>
</reference>
<sequence>MDRLVALAVNRRYLMVAMFVAVFIGGLLAFKQLNIEAYPDPTPPMVDIVTQSPGLSAEEIERYITIPIETQVAGIKNLKTIRTISLYGLSDVKLQFSFDYTYDEALQQVLNRLSQLAPLPGNVLPGISPLSPIGEIFRYRLKGPPNYSVLDLKTLQDWVLQRRFRAVPGVIDVTGWGGKTKTYEIQVDFNKLVANGLTLPQVLQAVSNANINVGGNTVNIGSQSAVVRGVGLIRSIDDLANTMVSQSGGNPVLVRDIAHVTIGEKPRLGIAGLDNDDDIVQGIVLMRRGEQSSPTITRVEQLVHEINHSSILPPGVKIERIYDRKDLIELTTHTVLHNMVVGILLIVLLQWIFLGDLRSALIVGATIPFALFFAVIILVLRGESANLLSVGAIDFGLIVDATVIMVEAIFRRLSQTTALSEAEQAHISEDTVMGMKSHAILSAGADVSRSIFFAAAIIIAAFLPLFTLSGVEGNIFGPMARTYAYALAGGLLATFTVTPALSAIILPAHIHETETWIVKKLDAIYLPVLNWAIANRKMVMAGAAGLVVMTIIFARFLGLEFLPKLEEGNLWIRATLPPTISLQEGNAYVNEMRKLISSRPEVVAVVSQHGRPDDGTDAAGLFNAEFFAPLKPAGEWPGTHDKDVLTAQLLTQLQEKFPGVEFNFSQYLQDNVSEAVSGVKGENSIKLYGNDLQALTDTANKIKSVLSTVQGVTDLAVFTSLGQPTIQIDVDRARAARYGLSPGDINATIRVAVGGDSAGDLYEPGSDRHFPIIVRLAPEYRKSAEAIQNLRIGVANANGGITQIPLSEVASIKLISGAAYIYREQQERYLPIKFSVRERDLGSAIREAQQKIEEQVQLPPGSRVEWVGEFGNLQDAIRRLSIVVPISLALIAVLLFFNFGSMVDTLLAMSVIPMAIFGGVLGLLISGIPFSVSAAIGFIALFGIAVMDGIIILSQFNQLIDEGYDRMRAVIRTGELQLRPVLMTCVVAGVGLLPAAVSEGIGSQVQKPLAIVVVTGMMLAPLVILITLPVLISYFSRRPKDNVR</sequence>
<keyword evidence="4" id="KW-1003">Cell membrane</keyword>
<keyword evidence="7 8" id="KW-0472">Membrane</keyword>
<keyword evidence="11" id="KW-1185">Reference proteome</keyword>
<feature type="transmembrane region" description="Helical" evidence="8">
    <location>
        <begin position="483"/>
        <end position="506"/>
    </location>
</feature>
<dbReference type="Proteomes" id="UP001432046">
    <property type="component" value="Chromosome"/>
</dbReference>
<evidence type="ECO:0000313" key="10">
    <source>
        <dbReference type="EMBL" id="WXC77765.1"/>
    </source>
</evidence>
<evidence type="ECO:0000313" key="11">
    <source>
        <dbReference type="Proteomes" id="UP001432046"/>
    </source>
</evidence>
<dbReference type="EMBL" id="JAAOLE020000001">
    <property type="protein sequence ID" value="NVI44183.1"/>
    <property type="molecule type" value="Genomic_DNA"/>
</dbReference>
<dbReference type="AlphaFoldDB" id="A0A973VYB2"/>
<feature type="transmembrane region" description="Helical" evidence="8">
    <location>
        <begin position="538"/>
        <end position="557"/>
    </location>
</feature>
<feature type="transmembrane region" description="Helical" evidence="8">
    <location>
        <begin position="1009"/>
        <end position="1035"/>
    </location>
</feature>
<dbReference type="PANTHER" id="PTHR32063:SF12">
    <property type="entry name" value="CATION EFFLUX SYSTEM PROTEIN"/>
    <property type="match status" value="1"/>
</dbReference>
<keyword evidence="3" id="KW-0813">Transport</keyword>
<dbReference type="GO" id="GO:0042910">
    <property type="term" value="F:xenobiotic transmembrane transporter activity"/>
    <property type="evidence" value="ECO:0007669"/>
    <property type="project" value="TreeGrafter"/>
</dbReference>